<evidence type="ECO:0000256" key="2">
    <source>
        <dbReference type="ARBA" id="ARBA00023125"/>
    </source>
</evidence>
<reference evidence="6" key="1">
    <citation type="journal article" date="2019" name="Int. J. Syst. Evol. Microbiol.">
        <title>The Global Catalogue of Microorganisms (GCM) 10K type strain sequencing project: providing services to taxonomists for standard genome sequencing and annotation.</title>
        <authorList>
            <consortium name="The Broad Institute Genomics Platform"/>
            <consortium name="The Broad Institute Genome Sequencing Center for Infectious Disease"/>
            <person name="Wu L."/>
            <person name="Ma J."/>
        </authorList>
    </citation>
    <scope>NUCLEOTIDE SEQUENCE [LARGE SCALE GENOMIC DNA]</scope>
    <source>
        <strain evidence="6">CCUG 49018</strain>
    </source>
</reference>
<dbReference type="Proteomes" id="UP001597182">
    <property type="component" value="Unassembled WGS sequence"/>
</dbReference>
<keyword evidence="6" id="KW-1185">Reference proteome</keyword>
<dbReference type="PRINTS" id="PR00778">
    <property type="entry name" value="HTHARSR"/>
</dbReference>
<dbReference type="PANTHER" id="PTHR33154:SF33">
    <property type="entry name" value="TRANSCRIPTIONAL REPRESSOR SDPR"/>
    <property type="match status" value="1"/>
</dbReference>
<comment type="caution">
    <text evidence="5">The sequence shown here is derived from an EMBL/GenBank/DDBJ whole genome shotgun (WGS) entry which is preliminary data.</text>
</comment>
<dbReference type="InterPro" id="IPR011991">
    <property type="entry name" value="ArsR-like_HTH"/>
</dbReference>
<evidence type="ECO:0000259" key="4">
    <source>
        <dbReference type="PROSITE" id="PS50987"/>
    </source>
</evidence>
<name>A0ABW3VI09_9PSEU</name>
<dbReference type="PROSITE" id="PS50987">
    <property type="entry name" value="HTH_ARSR_2"/>
    <property type="match status" value="1"/>
</dbReference>
<gene>
    <name evidence="5" type="ORF">ACFQ34_10530</name>
</gene>
<dbReference type="NCBIfam" id="NF033788">
    <property type="entry name" value="HTH_metalloreg"/>
    <property type="match status" value="1"/>
</dbReference>
<dbReference type="CDD" id="cd00090">
    <property type="entry name" value="HTH_ARSR"/>
    <property type="match status" value="1"/>
</dbReference>
<dbReference type="EMBL" id="JBHTMB010000078">
    <property type="protein sequence ID" value="MFD1233719.1"/>
    <property type="molecule type" value="Genomic_DNA"/>
</dbReference>
<dbReference type="RefSeq" id="WP_339126060.1">
    <property type="nucleotide sequence ID" value="NZ_BAABKS010000033.1"/>
</dbReference>
<dbReference type="Pfam" id="PF01022">
    <property type="entry name" value="HTH_5"/>
    <property type="match status" value="1"/>
</dbReference>
<evidence type="ECO:0000256" key="3">
    <source>
        <dbReference type="ARBA" id="ARBA00023163"/>
    </source>
</evidence>
<dbReference type="SMART" id="SM00418">
    <property type="entry name" value="HTH_ARSR"/>
    <property type="match status" value="1"/>
</dbReference>
<dbReference type="InterPro" id="IPR051081">
    <property type="entry name" value="HTH_MetalResp_TranReg"/>
</dbReference>
<dbReference type="SUPFAM" id="SSF46785">
    <property type="entry name" value="Winged helix' DNA-binding domain"/>
    <property type="match status" value="1"/>
</dbReference>
<sequence>MSEPFAVVADPTRRRVLDLLRTRPRTVTELVDALGVSQPTVSKHLRVLREAGVVTVRAEAQRRRYELRPEPLAAIDDWLAPYRWMWADRLDTLGRHLDTMEDDPDA</sequence>
<protein>
    <submittedName>
        <fullName evidence="5">ArsR/SmtB family transcription factor</fullName>
    </submittedName>
</protein>
<dbReference type="InterPro" id="IPR001845">
    <property type="entry name" value="HTH_ArsR_DNA-bd_dom"/>
</dbReference>
<keyword evidence="3" id="KW-0804">Transcription</keyword>
<organism evidence="5 6">
    <name type="scientific">Pseudonocardia benzenivorans</name>
    <dbReference type="NCBI Taxonomy" id="228005"/>
    <lineage>
        <taxon>Bacteria</taxon>
        <taxon>Bacillati</taxon>
        <taxon>Actinomycetota</taxon>
        <taxon>Actinomycetes</taxon>
        <taxon>Pseudonocardiales</taxon>
        <taxon>Pseudonocardiaceae</taxon>
        <taxon>Pseudonocardia</taxon>
    </lineage>
</organism>
<dbReference type="InterPro" id="IPR036388">
    <property type="entry name" value="WH-like_DNA-bd_sf"/>
</dbReference>
<accession>A0ABW3VI09</accession>
<proteinExistence type="predicted"/>
<evidence type="ECO:0000256" key="1">
    <source>
        <dbReference type="ARBA" id="ARBA00023015"/>
    </source>
</evidence>
<feature type="domain" description="HTH arsR-type" evidence="4">
    <location>
        <begin position="1"/>
        <end position="87"/>
    </location>
</feature>
<dbReference type="PANTHER" id="PTHR33154">
    <property type="entry name" value="TRANSCRIPTIONAL REGULATOR, ARSR FAMILY"/>
    <property type="match status" value="1"/>
</dbReference>
<dbReference type="Gene3D" id="1.10.10.10">
    <property type="entry name" value="Winged helix-like DNA-binding domain superfamily/Winged helix DNA-binding domain"/>
    <property type="match status" value="1"/>
</dbReference>
<dbReference type="InterPro" id="IPR036390">
    <property type="entry name" value="WH_DNA-bd_sf"/>
</dbReference>
<keyword evidence="1" id="KW-0805">Transcription regulation</keyword>
<keyword evidence="2" id="KW-0238">DNA-binding</keyword>
<evidence type="ECO:0000313" key="5">
    <source>
        <dbReference type="EMBL" id="MFD1233719.1"/>
    </source>
</evidence>
<evidence type="ECO:0000313" key="6">
    <source>
        <dbReference type="Proteomes" id="UP001597182"/>
    </source>
</evidence>